<comment type="caution">
    <text evidence="1">The sequence shown here is derived from an EMBL/GenBank/DDBJ whole genome shotgun (WGS) entry which is preliminary data.</text>
</comment>
<organism evidence="1 2">
    <name type="scientific">Levilactobacillus namurensis DSM 19117</name>
    <dbReference type="NCBI Taxonomy" id="1423773"/>
    <lineage>
        <taxon>Bacteria</taxon>
        <taxon>Bacillati</taxon>
        <taxon>Bacillota</taxon>
        <taxon>Bacilli</taxon>
        <taxon>Lactobacillales</taxon>
        <taxon>Lactobacillaceae</taxon>
        <taxon>Levilactobacillus</taxon>
    </lineage>
</organism>
<dbReference type="AlphaFoldDB" id="A0A0R1K066"/>
<keyword evidence="2" id="KW-1185">Reference proteome</keyword>
<dbReference type="Proteomes" id="UP000051162">
    <property type="component" value="Unassembled WGS sequence"/>
</dbReference>
<sequence>MMNSAHKDQAQRIYYNRMPIADQLATIAHVIRLCGEDLVFTDYLKKQLATEHRTIDSDELSRILNDSQYNIIGVTKTPHDTYTDVRYILQGTHVFSAELNGRPIKALLRLVLSETRRSIVTAYYSDVTRFYD</sequence>
<reference evidence="1 2" key="1">
    <citation type="journal article" date="2015" name="Genome Announc.">
        <title>Expanding the biotechnology potential of lactobacilli through comparative genomics of 213 strains and associated genera.</title>
        <authorList>
            <person name="Sun Z."/>
            <person name="Harris H.M."/>
            <person name="McCann A."/>
            <person name="Guo C."/>
            <person name="Argimon S."/>
            <person name="Zhang W."/>
            <person name="Yang X."/>
            <person name="Jeffery I.B."/>
            <person name="Cooney J.C."/>
            <person name="Kagawa T.F."/>
            <person name="Liu W."/>
            <person name="Song Y."/>
            <person name="Salvetti E."/>
            <person name="Wrobel A."/>
            <person name="Rasinkangas P."/>
            <person name="Parkhill J."/>
            <person name="Rea M.C."/>
            <person name="O'Sullivan O."/>
            <person name="Ritari J."/>
            <person name="Douillard F.P."/>
            <person name="Paul Ross R."/>
            <person name="Yang R."/>
            <person name="Briner A.E."/>
            <person name="Felis G.E."/>
            <person name="de Vos W.M."/>
            <person name="Barrangou R."/>
            <person name="Klaenhammer T.R."/>
            <person name="Caufield P.W."/>
            <person name="Cui Y."/>
            <person name="Zhang H."/>
            <person name="O'Toole P.W."/>
        </authorList>
    </citation>
    <scope>NUCLEOTIDE SEQUENCE [LARGE SCALE GENOMIC DNA]</scope>
    <source>
        <strain evidence="1 2">DSM 19117</strain>
    </source>
</reference>
<dbReference type="PATRIC" id="fig|1423773.3.peg.1175"/>
<proteinExistence type="predicted"/>
<protein>
    <submittedName>
        <fullName evidence="1">Uncharacterized protein</fullName>
    </submittedName>
</protein>
<dbReference type="STRING" id="1423773.FD30_GL001147"/>
<dbReference type="EMBL" id="AZDT01000068">
    <property type="protein sequence ID" value="KRK72727.1"/>
    <property type="molecule type" value="Genomic_DNA"/>
</dbReference>
<name>A0A0R1K066_9LACO</name>
<accession>A0A0R1K066</accession>
<evidence type="ECO:0000313" key="2">
    <source>
        <dbReference type="Proteomes" id="UP000051162"/>
    </source>
</evidence>
<gene>
    <name evidence="1" type="ORF">FD30_GL001147</name>
</gene>
<evidence type="ECO:0000313" key="1">
    <source>
        <dbReference type="EMBL" id="KRK72727.1"/>
    </source>
</evidence>